<keyword evidence="1" id="KW-0472">Membrane</keyword>
<dbReference type="PANTHER" id="PTHR31134:SF1">
    <property type="entry name" value="TRANSMEMBRANE PROTEIN 128"/>
    <property type="match status" value="1"/>
</dbReference>
<evidence type="ECO:0000313" key="2">
    <source>
        <dbReference type="EMBL" id="CAD9659453.1"/>
    </source>
</evidence>
<evidence type="ECO:0000313" key="3">
    <source>
        <dbReference type="EMBL" id="CAD9659454.1"/>
    </source>
</evidence>
<dbReference type="InterPro" id="IPR033579">
    <property type="entry name" value="TMEM128"/>
</dbReference>
<protein>
    <recommendedName>
        <fullName evidence="4">Transmembrane protein</fullName>
    </recommendedName>
</protein>
<dbReference type="EMBL" id="HBHI01006473">
    <property type="protein sequence ID" value="CAD9659454.1"/>
    <property type="molecule type" value="Transcribed_RNA"/>
</dbReference>
<organism evidence="2">
    <name type="scientific">Eucampia antarctica</name>
    <dbReference type="NCBI Taxonomy" id="49252"/>
    <lineage>
        <taxon>Eukaryota</taxon>
        <taxon>Sar</taxon>
        <taxon>Stramenopiles</taxon>
        <taxon>Ochrophyta</taxon>
        <taxon>Bacillariophyta</taxon>
        <taxon>Mediophyceae</taxon>
        <taxon>Biddulphiophycidae</taxon>
        <taxon>Hemiaulales</taxon>
        <taxon>Hemiaulaceae</taxon>
        <taxon>Eucampia</taxon>
    </lineage>
</organism>
<proteinExistence type="predicted"/>
<feature type="transmembrane region" description="Helical" evidence="1">
    <location>
        <begin position="122"/>
        <end position="144"/>
    </location>
</feature>
<feature type="transmembrane region" description="Helical" evidence="1">
    <location>
        <begin position="54"/>
        <end position="71"/>
    </location>
</feature>
<dbReference type="Pfam" id="PF20479">
    <property type="entry name" value="TMEM128"/>
    <property type="match status" value="1"/>
</dbReference>
<gene>
    <name evidence="2" type="ORF">EANT1437_LOCUS3256</name>
    <name evidence="3" type="ORF">EANT1437_LOCUS3257</name>
</gene>
<keyword evidence="1" id="KW-1133">Transmembrane helix</keyword>
<dbReference type="PANTHER" id="PTHR31134">
    <property type="entry name" value="TRANSMEMBRANE PROTEIN 128"/>
    <property type="match status" value="1"/>
</dbReference>
<name>A0A6U0QB52_9STRA</name>
<dbReference type="AlphaFoldDB" id="A0A6U0QB52"/>
<keyword evidence="1" id="KW-0812">Transmembrane</keyword>
<reference evidence="2" key="1">
    <citation type="submission" date="2021-01" db="EMBL/GenBank/DDBJ databases">
        <authorList>
            <person name="Corre E."/>
            <person name="Pelletier E."/>
            <person name="Niang G."/>
            <person name="Scheremetjew M."/>
            <person name="Finn R."/>
            <person name="Kale V."/>
            <person name="Holt S."/>
            <person name="Cochrane G."/>
            <person name="Meng A."/>
            <person name="Brown T."/>
            <person name="Cohen L."/>
        </authorList>
    </citation>
    <scope>NUCLEOTIDE SEQUENCE</scope>
    <source>
        <strain evidence="2">CCMP1452</strain>
    </source>
</reference>
<evidence type="ECO:0000256" key="1">
    <source>
        <dbReference type="SAM" id="Phobius"/>
    </source>
</evidence>
<dbReference type="EMBL" id="HBHI01006472">
    <property type="protein sequence ID" value="CAD9659453.1"/>
    <property type="molecule type" value="Transcribed_RNA"/>
</dbReference>
<feature type="transmembrane region" description="Helical" evidence="1">
    <location>
        <begin position="150"/>
        <end position="172"/>
    </location>
</feature>
<sequence length="189" mass="21668">MTATVPMSRTSDEESAQFLRNRGTRRKKGDDPFPNIPPSTALPARHPVNILKRLTYISCSSYVLHLMGLWYEVIHGPDVNHLWFQIGMAISVAIQAVKTYLEMYEGRYKKRRVDYENCRTATHIIMFLIILATLVFHAALWPAYGGAKTMFIMGVFGFGILIPIMLVIPTWIQNPLAIILMTFFIQQYQ</sequence>
<feature type="transmembrane region" description="Helical" evidence="1">
    <location>
        <begin position="83"/>
        <end position="101"/>
    </location>
</feature>
<evidence type="ECO:0008006" key="4">
    <source>
        <dbReference type="Google" id="ProtNLM"/>
    </source>
</evidence>
<accession>A0A6U0QB52</accession>